<dbReference type="Proteomes" id="UP000236291">
    <property type="component" value="Unassembled WGS sequence"/>
</dbReference>
<evidence type="ECO:0000313" key="3">
    <source>
        <dbReference type="Proteomes" id="UP000236291"/>
    </source>
</evidence>
<accession>A0A2K3JPP5</accession>
<comment type="caution">
    <text evidence="2">The sequence shown here is derived from an EMBL/GenBank/DDBJ whole genome shotgun (WGS) entry which is preliminary data.</text>
</comment>
<proteinExistence type="predicted"/>
<evidence type="ECO:0000256" key="1">
    <source>
        <dbReference type="SAM" id="MobiDB-lite"/>
    </source>
</evidence>
<feature type="compositionally biased region" description="Polar residues" evidence="1">
    <location>
        <begin position="22"/>
        <end position="35"/>
    </location>
</feature>
<dbReference type="AlphaFoldDB" id="A0A2K3JPP5"/>
<organism evidence="2 3">
    <name type="scientific">Trifolium pratense</name>
    <name type="common">Red clover</name>
    <dbReference type="NCBI Taxonomy" id="57577"/>
    <lineage>
        <taxon>Eukaryota</taxon>
        <taxon>Viridiplantae</taxon>
        <taxon>Streptophyta</taxon>
        <taxon>Embryophyta</taxon>
        <taxon>Tracheophyta</taxon>
        <taxon>Spermatophyta</taxon>
        <taxon>Magnoliopsida</taxon>
        <taxon>eudicotyledons</taxon>
        <taxon>Gunneridae</taxon>
        <taxon>Pentapetalae</taxon>
        <taxon>rosids</taxon>
        <taxon>fabids</taxon>
        <taxon>Fabales</taxon>
        <taxon>Fabaceae</taxon>
        <taxon>Papilionoideae</taxon>
        <taxon>50 kb inversion clade</taxon>
        <taxon>NPAAA clade</taxon>
        <taxon>Hologalegina</taxon>
        <taxon>IRL clade</taxon>
        <taxon>Trifolieae</taxon>
        <taxon>Trifolium</taxon>
    </lineage>
</organism>
<feature type="region of interest" description="Disordered" evidence="1">
    <location>
        <begin position="1"/>
        <end position="35"/>
    </location>
</feature>
<feature type="non-terminal residue" evidence="2">
    <location>
        <position position="1"/>
    </location>
</feature>
<reference evidence="2 3" key="2">
    <citation type="journal article" date="2017" name="Front. Plant Sci.">
        <title>Gene Classification and Mining of Molecular Markers Useful in Red Clover (Trifolium pratense) Breeding.</title>
        <authorList>
            <person name="Istvanek J."/>
            <person name="Dluhosova J."/>
            <person name="Dluhos P."/>
            <person name="Patkova L."/>
            <person name="Nedelnik J."/>
            <person name="Repkova J."/>
        </authorList>
    </citation>
    <scope>NUCLEOTIDE SEQUENCE [LARGE SCALE GENOMIC DNA]</scope>
    <source>
        <strain evidence="3">cv. Tatra</strain>
        <tissue evidence="2">Young leaves</tissue>
    </source>
</reference>
<sequence length="35" mass="3894">RYLSSSPSSASSPDPPKEPSNFARSEQYHSLSKIR</sequence>
<gene>
    <name evidence="2" type="ORF">L195_g049646</name>
</gene>
<evidence type="ECO:0000313" key="2">
    <source>
        <dbReference type="EMBL" id="PNX56012.1"/>
    </source>
</evidence>
<protein>
    <submittedName>
        <fullName evidence="2">Uncharacterized protein</fullName>
    </submittedName>
</protein>
<dbReference type="EMBL" id="ASHM01073659">
    <property type="protein sequence ID" value="PNX56012.1"/>
    <property type="molecule type" value="Genomic_DNA"/>
</dbReference>
<name>A0A2K3JPP5_TRIPR</name>
<reference evidence="2 3" key="1">
    <citation type="journal article" date="2014" name="Am. J. Bot.">
        <title>Genome assembly and annotation for red clover (Trifolium pratense; Fabaceae).</title>
        <authorList>
            <person name="Istvanek J."/>
            <person name="Jaros M."/>
            <person name="Krenek A."/>
            <person name="Repkova J."/>
        </authorList>
    </citation>
    <scope>NUCLEOTIDE SEQUENCE [LARGE SCALE GENOMIC DNA]</scope>
    <source>
        <strain evidence="3">cv. Tatra</strain>
        <tissue evidence="2">Young leaves</tissue>
    </source>
</reference>
<feature type="compositionally biased region" description="Low complexity" evidence="1">
    <location>
        <begin position="1"/>
        <end position="12"/>
    </location>
</feature>